<dbReference type="Proteomes" id="UP001193389">
    <property type="component" value="Chromosome"/>
</dbReference>
<keyword evidence="1 11" id="KW-1003">Cell membrane</keyword>
<dbReference type="AlphaFoldDB" id="A0A5K7SC95"/>
<dbReference type="GO" id="GO:0008360">
    <property type="term" value="P:regulation of cell shape"/>
    <property type="evidence" value="ECO:0007669"/>
    <property type="project" value="UniProtKB-KW"/>
</dbReference>
<keyword evidence="4 11" id="KW-0808">Transferase</keyword>
<evidence type="ECO:0000256" key="8">
    <source>
        <dbReference type="ARBA" id="ARBA00022989"/>
    </source>
</evidence>
<comment type="subcellular location">
    <subcellularLocation>
        <location evidence="11">Cell membrane</location>
        <topology evidence="11">Single-pass membrane protein</topology>
    </subcellularLocation>
</comment>
<proteinExistence type="inferred from homology"/>
<accession>A0A5K7SC95</accession>
<dbReference type="GO" id="GO:0008955">
    <property type="term" value="F:peptidoglycan glycosyltransferase activity"/>
    <property type="evidence" value="ECO:0007669"/>
    <property type="project" value="UniProtKB-UniRule"/>
</dbReference>
<keyword evidence="8 11" id="KW-1133">Transmembrane helix</keyword>
<evidence type="ECO:0000256" key="11">
    <source>
        <dbReference type="HAMAP-Rule" id="MF_00766"/>
    </source>
</evidence>
<dbReference type="HAMAP" id="MF_00766">
    <property type="entry name" value="PGT_MtgA"/>
    <property type="match status" value="1"/>
</dbReference>
<dbReference type="Gene3D" id="1.10.3810.10">
    <property type="entry name" value="Biosynthetic peptidoglycan transglycosylase-like"/>
    <property type="match status" value="1"/>
</dbReference>
<protein>
    <recommendedName>
        <fullName evidence="11">Biosynthetic peptidoglycan transglycosylase</fullName>
        <ecNumber evidence="11">2.4.99.28</ecNumber>
    </recommendedName>
    <alternativeName>
        <fullName evidence="11">Glycan polymerase</fullName>
    </alternativeName>
    <alternativeName>
        <fullName evidence="11">Peptidoglycan glycosyltransferase MtgA</fullName>
        <shortName evidence="11">PGT</shortName>
    </alternativeName>
</protein>
<keyword evidence="7 11" id="KW-0573">Peptidoglycan synthesis</keyword>
<dbReference type="Pfam" id="PF00912">
    <property type="entry name" value="Transgly"/>
    <property type="match status" value="1"/>
</dbReference>
<dbReference type="GO" id="GO:0009252">
    <property type="term" value="P:peptidoglycan biosynthetic process"/>
    <property type="evidence" value="ECO:0007669"/>
    <property type="project" value="UniProtKB-UniRule"/>
</dbReference>
<dbReference type="GO" id="GO:0009274">
    <property type="term" value="C:peptidoglycan-based cell wall"/>
    <property type="evidence" value="ECO:0007669"/>
    <property type="project" value="InterPro"/>
</dbReference>
<dbReference type="InterPro" id="IPR036950">
    <property type="entry name" value="PBP_transglycosylase"/>
</dbReference>
<evidence type="ECO:0000256" key="4">
    <source>
        <dbReference type="ARBA" id="ARBA00022679"/>
    </source>
</evidence>
<dbReference type="EMBL" id="AP018694">
    <property type="protein sequence ID" value="BBE19221.1"/>
    <property type="molecule type" value="Genomic_DNA"/>
</dbReference>
<dbReference type="PANTHER" id="PTHR30400">
    <property type="entry name" value="MONOFUNCTIONAL BIOSYNTHETIC PEPTIDOGLYCAN TRANSGLYCOSYLASE"/>
    <property type="match status" value="1"/>
</dbReference>
<dbReference type="UniPathway" id="UPA00219"/>
<keyword evidence="10 11" id="KW-0961">Cell wall biogenesis/degradation</keyword>
<keyword evidence="3 11" id="KW-0328">Glycosyltransferase</keyword>
<sequence length="232" mass="26286">MKNSLGKTIFRFLWKAAVWFVGLSIFSVVVFRFVPVPITPLMLIRCGEQAFSDDPIRLKHDWVSLDEISKNLPLAVVCSEDQNFMNHSGFDLKAIQRSVDAAKRGAKRVRGASTISQQTAKNVFLWPGRSWIRKGFEVYFTVLIEFVWSKERIMEVYLNSIEMGKGIYGAEAAAGFYWHTSAKNLSRTQAAALAAVLPNPRKYSANPPGSYVQDRIGWIVDQMGQWGTLRFK</sequence>
<dbReference type="GO" id="GO:0071555">
    <property type="term" value="P:cell wall organization"/>
    <property type="evidence" value="ECO:0007669"/>
    <property type="project" value="UniProtKB-KW"/>
</dbReference>
<evidence type="ECO:0000259" key="12">
    <source>
        <dbReference type="Pfam" id="PF00912"/>
    </source>
</evidence>
<dbReference type="InterPro" id="IPR001264">
    <property type="entry name" value="Glyco_trans_51"/>
</dbReference>
<keyword evidence="2" id="KW-0997">Cell inner membrane</keyword>
<keyword evidence="6 11" id="KW-0133">Cell shape</keyword>
<evidence type="ECO:0000313" key="14">
    <source>
        <dbReference type="Proteomes" id="UP001193389"/>
    </source>
</evidence>
<keyword evidence="5 11" id="KW-0812">Transmembrane</keyword>
<feature type="transmembrane region" description="Helical" evidence="11">
    <location>
        <begin position="12"/>
        <end position="34"/>
    </location>
</feature>
<evidence type="ECO:0000256" key="3">
    <source>
        <dbReference type="ARBA" id="ARBA00022676"/>
    </source>
</evidence>
<keyword evidence="14" id="KW-1185">Reference proteome</keyword>
<dbReference type="InterPro" id="IPR011812">
    <property type="entry name" value="Pep_trsgly"/>
</dbReference>
<comment type="similarity">
    <text evidence="11">Belongs to the glycosyltransferase 51 family.</text>
</comment>
<dbReference type="GO" id="GO:0016763">
    <property type="term" value="F:pentosyltransferase activity"/>
    <property type="evidence" value="ECO:0007669"/>
    <property type="project" value="InterPro"/>
</dbReference>
<dbReference type="GO" id="GO:0005886">
    <property type="term" value="C:plasma membrane"/>
    <property type="evidence" value="ECO:0007669"/>
    <property type="project" value="UniProtKB-SubCell"/>
</dbReference>
<reference evidence="13" key="1">
    <citation type="journal article" date="2020" name="Int. J. Syst. Evol. Microbiol.">
        <title>Aquipluma nitroreducens gen. nov. sp. nov., a novel facultatively anaerobic bacterium isolated from a freshwater lake.</title>
        <authorList>
            <person name="Watanabe M."/>
            <person name="Kojima H."/>
            <person name="Fukui M."/>
        </authorList>
    </citation>
    <scope>NUCLEOTIDE SEQUENCE</scope>
    <source>
        <strain evidence="13">MeG22</strain>
    </source>
</reference>
<evidence type="ECO:0000256" key="6">
    <source>
        <dbReference type="ARBA" id="ARBA00022960"/>
    </source>
</evidence>
<evidence type="ECO:0000256" key="9">
    <source>
        <dbReference type="ARBA" id="ARBA00023136"/>
    </source>
</evidence>
<dbReference type="InterPro" id="IPR023346">
    <property type="entry name" value="Lysozyme-like_dom_sf"/>
</dbReference>
<dbReference type="NCBIfam" id="TIGR02070">
    <property type="entry name" value="mono_pep_trsgly"/>
    <property type="match status" value="1"/>
</dbReference>
<evidence type="ECO:0000313" key="13">
    <source>
        <dbReference type="EMBL" id="BBE19221.1"/>
    </source>
</evidence>
<feature type="domain" description="Glycosyl transferase family 51" evidence="12">
    <location>
        <begin position="58"/>
        <end position="223"/>
    </location>
</feature>
<dbReference type="RefSeq" id="WP_318347489.1">
    <property type="nucleotide sequence ID" value="NZ_AP018694.1"/>
</dbReference>
<dbReference type="EC" id="2.4.99.28" evidence="11"/>
<organism evidence="13 14">
    <name type="scientific">Aquipluma nitroreducens</name>
    <dbReference type="NCBI Taxonomy" id="2010828"/>
    <lineage>
        <taxon>Bacteria</taxon>
        <taxon>Pseudomonadati</taxon>
        <taxon>Bacteroidota</taxon>
        <taxon>Bacteroidia</taxon>
        <taxon>Marinilabiliales</taxon>
        <taxon>Prolixibacteraceae</taxon>
        <taxon>Aquipluma</taxon>
    </lineage>
</organism>
<name>A0A5K7SC95_9BACT</name>
<dbReference type="SUPFAM" id="SSF53955">
    <property type="entry name" value="Lysozyme-like"/>
    <property type="match status" value="1"/>
</dbReference>
<evidence type="ECO:0000256" key="1">
    <source>
        <dbReference type="ARBA" id="ARBA00022475"/>
    </source>
</evidence>
<evidence type="ECO:0000256" key="7">
    <source>
        <dbReference type="ARBA" id="ARBA00022984"/>
    </source>
</evidence>
<comment type="catalytic activity">
    <reaction evidence="11">
        <text>[GlcNAc-(1-&gt;4)-Mur2Ac(oyl-L-Ala-gamma-D-Glu-L-Lys-D-Ala-D-Ala)](n)-di-trans,octa-cis-undecaprenyl diphosphate + beta-D-GlcNAc-(1-&gt;4)-Mur2Ac(oyl-L-Ala-gamma-D-Glu-L-Lys-D-Ala-D-Ala)-di-trans,octa-cis-undecaprenyl diphosphate = [GlcNAc-(1-&gt;4)-Mur2Ac(oyl-L-Ala-gamma-D-Glu-L-Lys-D-Ala-D-Ala)](n+1)-di-trans,octa-cis-undecaprenyl diphosphate + di-trans,octa-cis-undecaprenyl diphosphate + H(+)</text>
        <dbReference type="Rhea" id="RHEA:23708"/>
        <dbReference type="Rhea" id="RHEA-COMP:9602"/>
        <dbReference type="Rhea" id="RHEA-COMP:9603"/>
        <dbReference type="ChEBI" id="CHEBI:15378"/>
        <dbReference type="ChEBI" id="CHEBI:58405"/>
        <dbReference type="ChEBI" id="CHEBI:60033"/>
        <dbReference type="ChEBI" id="CHEBI:78435"/>
        <dbReference type="EC" id="2.4.99.28"/>
    </reaction>
</comment>
<dbReference type="KEGG" id="anf:AQPE_3397"/>
<evidence type="ECO:0000256" key="10">
    <source>
        <dbReference type="ARBA" id="ARBA00023316"/>
    </source>
</evidence>
<dbReference type="PANTHER" id="PTHR30400:SF0">
    <property type="entry name" value="BIOSYNTHETIC PEPTIDOGLYCAN TRANSGLYCOSYLASE"/>
    <property type="match status" value="1"/>
</dbReference>
<keyword evidence="9 11" id="KW-0472">Membrane</keyword>
<evidence type="ECO:0000256" key="5">
    <source>
        <dbReference type="ARBA" id="ARBA00022692"/>
    </source>
</evidence>
<comment type="pathway">
    <text evidence="11">Cell wall biogenesis; peptidoglycan biosynthesis.</text>
</comment>
<evidence type="ECO:0000256" key="2">
    <source>
        <dbReference type="ARBA" id="ARBA00022519"/>
    </source>
</evidence>
<comment type="function">
    <text evidence="11">Peptidoglycan polymerase that catalyzes glycan chain elongation from lipid-linked precursors.</text>
</comment>
<gene>
    <name evidence="11" type="primary">mtgA</name>
    <name evidence="13" type="ORF">AQPE_3397</name>
</gene>